<evidence type="ECO:0000313" key="2">
    <source>
        <dbReference type="Proteomes" id="UP000789901"/>
    </source>
</evidence>
<feature type="non-terminal residue" evidence="1">
    <location>
        <position position="1"/>
    </location>
</feature>
<reference evidence="1 2" key="1">
    <citation type="submission" date="2021-06" db="EMBL/GenBank/DDBJ databases">
        <authorList>
            <person name="Kallberg Y."/>
            <person name="Tangrot J."/>
            <person name="Rosling A."/>
        </authorList>
    </citation>
    <scope>NUCLEOTIDE SEQUENCE [LARGE SCALE GENOMIC DNA]</scope>
    <source>
        <strain evidence="1 2">120-4 pot B 10/14</strain>
    </source>
</reference>
<dbReference type="EMBL" id="CAJVQB010079580">
    <property type="protein sequence ID" value="CAG8845443.1"/>
    <property type="molecule type" value="Genomic_DNA"/>
</dbReference>
<protein>
    <submittedName>
        <fullName evidence="1">2243_t:CDS:1</fullName>
    </submittedName>
</protein>
<comment type="caution">
    <text evidence="1">The sequence shown here is derived from an EMBL/GenBank/DDBJ whole genome shotgun (WGS) entry which is preliminary data.</text>
</comment>
<keyword evidence="2" id="KW-1185">Reference proteome</keyword>
<accession>A0ABN7X3Z4</accession>
<name>A0ABN7X3Z4_GIGMA</name>
<proteinExistence type="predicted"/>
<feature type="non-terminal residue" evidence="1">
    <location>
        <position position="44"/>
    </location>
</feature>
<dbReference type="Proteomes" id="UP000789901">
    <property type="component" value="Unassembled WGS sequence"/>
</dbReference>
<evidence type="ECO:0000313" key="1">
    <source>
        <dbReference type="EMBL" id="CAG8845443.1"/>
    </source>
</evidence>
<sequence>SKDERLKEQTISLMNQKTWDTYETEYITLPTLELFLQRIQEQQK</sequence>
<gene>
    <name evidence="1" type="ORF">GMARGA_LOCUS37640</name>
</gene>
<organism evidence="1 2">
    <name type="scientific">Gigaspora margarita</name>
    <dbReference type="NCBI Taxonomy" id="4874"/>
    <lineage>
        <taxon>Eukaryota</taxon>
        <taxon>Fungi</taxon>
        <taxon>Fungi incertae sedis</taxon>
        <taxon>Mucoromycota</taxon>
        <taxon>Glomeromycotina</taxon>
        <taxon>Glomeromycetes</taxon>
        <taxon>Diversisporales</taxon>
        <taxon>Gigasporaceae</taxon>
        <taxon>Gigaspora</taxon>
    </lineage>
</organism>